<name>A0A0V0J2V9_SCHSO</name>
<organism evidence="2">
    <name type="scientific">Schistocephalus solidus</name>
    <name type="common">Tapeworm</name>
    <dbReference type="NCBI Taxonomy" id="70667"/>
    <lineage>
        <taxon>Eukaryota</taxon>
        <taxon>Metazoa</taxon>
        <taxon>Spiralia</taxon>
        <taxon>Lophotrochozoa</taxon>
        <taxon>Platyhelminthes</taxon>
        <taxon>Cestoda</taxon>
        <taxon>Eucestoda</taxon>
        <taxon>Diphyllobothriidea</taxon>
        <taxon>Diphyllobothriidae</taxon>
        <taxon>Schistocephalus</taxon>
    </lineage>
</organism>
<accession>A0A0V0J2V9</accession>
<keyword evidence="2" id="KW-0689">Ribosomal protein</keyword>
<evidence type="ECO:0000313" key="2">
    <source>
        <dbReference type="EMBL" id="JAP60040.1"/>
    </source>
</evidence>
<feature type="compositionally biased region" description="Basic and acidic residues" evidence="1">
    <location>
        <begin position="49"/>
        <end position="67"/>
    </location>
</feature>
<reference evidence="2" key="1">
    <citation type="submission" date="2016-01" db="EMBL/GenBank/DDBJ databases">
        <title>Reference transcriptome for the parasite Schistocephalus solidus: insights into the molecular evolution of parasitism.</title>
        <authorList>
            <person name="Hebert F.O."/>
            <person name="Grambauer S."/>
            <person name="Barber I."/>
            <person name="Landry C.R."/>
            <person name="Aubin-Horth N."/>
        </authorList>
    </citation>
    <scope>NUCLEOTIDE SEQUENCE</scope>
</reference>
<feature type="region of interest" description="Disordered" evidence="1">
    <location>
        <begin position="37"/>
        <end position="76"/>
    </location>
</feature>
<evidence type="ECO:0000256" key="1">
    <source>
        <dbReference type="SAM" id="MobiDB-lite"/>
    </source>
</evidence>
<dbReference type="AlphaFoldDB" id="A0A0V0J2V9"/>
<gene>
    <name evidence="2" type="primary">RM47</name>
    <name evidence="2" type="ORF">TR153530</name>
</gene>
<sequence length="106" mass="12168">MVINIFRSFRRIYHKLCKSDALLRLNSSILQGRPDLTDTTPQFWGASKNSDRLSDLEDTERARERTSLEVNEQGAVESQPTARNRLYGITFRLTFACEFHCGSGRV</sequence>
<protein>
    <submittedName>
        <fullName evidence="2">39S ribosomal protein L47</fullName>
    </submittedName>
</protein>
<feature type="non-terminal residue" evidence="2">
    <location>
        <position position="106"/>
    </location>
</feature>
<proteinExistence type="predicted"/>
<dbReference type="GO" id="GO:0005840">
    <property type="term" value="C:ribosome"/>
    <property type="evidence" value="ECO:0007669"/>
    <property type="project" value="UniProtKB-KW"/>
</dbReference>
<dbReference type="EMBL" id="GEEE01003185">
    <property type="protein sequence ID" value="JAP60040.1"/>
    <property type="molecule type" value="Transcribed_RNA"/>
</dbReference>
<keyword evidence="2" id="KW-0687">Ribonucleoprotein</keyword>